<dbReference type="OrthoDB" id="9439903at2759"/>
<dbReference type="InterPro" id="IPR013087">
    <property type="entry name" value="Znf_C2H2_type"/>
</dbReference>
<dbReference type="SMART" id="SM00355">
    <property type="entry name" value="ZnF_C2H2"/>
    <property type="match status" value="1"/>
</dbReference>
<feature type="region of interest" description="Disordered" evidence="7">
    <location>
        <begin position="308"/>
        <end position="329"/>
    </location>
</feature>
<comment type="caution">
    <text evidence="9">The sequence shown here is derived from an EMBL/GenBank/DDBJ whole genome shotgun (WGS) entry which is preliminary data.</text>
</comment>
<keyword evidence="3 6" id="KW-0863">Zinc-finger</keyword>
<evidence type="ECO:0000256" key="4">
    <source>
        <dbReference type="ARBA" id="ARBA00022833"/>
    </source>
</evidence>
<dbReference type="InterPro" id="IPR051643">
    <property type="entry name" value="Transcr_Reg_ZincFinger"/>
</dbReference>
<dbReference type="GO" id="GO:0000981">
    <property type="term" value="F:DNA-binding transcription factor activity, RNA polymerase II-specific"/>
    <property type="evidence" value="ECO:0007669"/>
    <property type="project" value="TreeGrafter"/>
</dbReference>
<gene>
    <name evidence="9" type="ORF">CLIB1423_03S05006</name>
</gene>
<dbReference type="PANTHER" id="PTHR24396:SF19">
    <property type="entry name" value="FI01119P"/>
    <property type="match status" value="1"/>
</dbReference>
<evidence type="ECO:0000313" key="10">
    <source>
        <dbReference type="Proteomes" id="UP000837801"/>
    </source>
</evidence>
<keyword evidence="4" id="KW-0862">Zinc</keyword>
<dbReference type="AlphaFoldDB" id="A0A9P0VWK4"/>
<name>A0A9P0VWK4_9ASCO</name>
<accession>A0A9P0VWK4</accession>
<evidence type="ECO:0000313" key="9">
    <source>
        <dbReference type="EMBL" id="CAH2351380.1"/>
    </source>
</evidence>
<dbReference type="Gene3D" id="3.30.160.60">
    <property type="entry name" value="Classic Zinc Finger"/>
    <property type="match status" value="1"/>
</dbReference>
<organism evidence="9 10">
    <name type="scientific">[Candida] railenensis</name>
    <dbReference type="NCBI Taxonomy" id="45579"/>
    <lineage>
        <taxon>Eukaryota</taxon>
        <taxon>Fungi</taxon>
        <taxon>Dikarya</taxon>
        <taxon>Ascomycota</taxon>
        <taxon>Saccharomycotina</taxon>
        <taxon>Pichiomycetes</taxon>
        <taxon>Debaryomycetaceae</taxon>
        <taxon>Kurtzmaniella</taxon>
    </lineage>
</organism>
<evidence type="ECO:0000256" key="5">
    <source>
        <dbReference type="ARBA" id="ARBA00023242"/>
    </source>
</evidence>
<keyword evidence="2" id="KW-0479">Metal-binding</keyword>
<sequence length="517" mass="58489">MIQVGLLNFYRESPVFNVLQGKVRIFDYLNKLLFSKRLLFTKPGAFDFGGAKTIATPCAADDLDLFNSYSSEQIEFQDFKTQESEPLNSNLSYYPYTGGENGVAPSHQNYGITAPLPAQVVDQQQNHTQAQPQADVYHHHTSAGAVSIPSSQYNVQHEHRHEVHHSAPISTNVNSQQQDYEQMHFIDSSLPGSISHFNLNMNHTDLINDQYFNDFKPTLDSRDSEYQSIYGSSSESYVSPLDDEFFKKLSPESIPTGMSEDPLQAVEFDGATASNKKRTFEITHSPNVNFYDVNSIFNDYLIDNSRYNNNNNNNRGNSNNSVSVKQESESYRIPIKQEQTQFQAQGHEHGASRQLHSNSIDRNESISSTASSMSSVSLPISKKMRIESDLTDAKYKCHYCDAKFKVKGYLTRHLKKHNSSKAFVCPFYHESPTNHCNPSKKNVVAGTKCHPTGGFSRRDTYKTHLKALHFIYPPGTKSNERNKIGGNCAGCFVYFDNNLKWLEDHIEKGMCSKIEKN</sequence>
<evidence type="ECO:0000256" key="7">
    <source>
        <dbReference type="SAM" id="MobiDB-lite"/>
    </source>
</evidence>
<feature type="compositionally biased region" description="Low complexity" evidence="7">
    <location>
        <begin position="308"/>
        <end position="324"/>
    </location>
</feature>
<dbReference type="SUPFAM" id="SSF57667">
    <property type="entry name" value="beta-beta-alpha zinc fingers"/>
    <property type="match status" value="1"/>
</dbReference>
<dbReference type="GO" id="GO:0008270">
    <property type="term" value="F:zinc ion binding"/>
    <property type="evidence" value="ECO:0007669"/>
    <property type="project" value="UniProtKB-KW"/>
</dbReference>
<evidence type="ECO:0000256" key="1">
    <source>
        <dbReference type="ARBA" id="ARBA00004123"/>
    </source>
</evidence>
<dbReference type="Proteomes" id="UP000837801">
    <property type="component" value="Unassembled WGS sequence"/>
</dbReference>
<evidence type="ECO:0000256" key="3">
    <source>
        <dbReference type="ARBA" id="ARBA00022771"/>
    </source>
</evidence>
<dbReference type="EMBL" id="CAKXYY010000003">
    <property type="protein sequence ID" value="CAH2351380.1"/>
    <property type="molecule type" value="Genomic_DNA"/>
</dbReference>
<keyword evidence="5" id="KW-0539">Nucleus</keyword>
<proteinExistence type="predicted"/>
<protein>
    <submittedName>
        <fullName evidence="9">Transcriptional regulator Stp3p</fullName>
    </submittedName>
</protein>
<evidence type="ECO:0000259" key="8">
    <source>
        <dbReference type="PROSITE" id="PS50157"/>
    </source>
</evidence>
<dbReference type="PANTHER" id="PTHR24396">
    <property type="entry name" value="ZINC FINGER PROTEIN"/>
    <property type="match status" value="1"/>
</dbReference>
<feature type="region of interest" description="Disordered" evidence="7">
    <location>
        <begin position="341"/>
        <end position="372"/>
    </location>
</feature>
<dbReference type="GO" id="GO:0000978">
    <property type="term" value="F:RNA polymerase II cis-regulatory region sequence-specific DNA binding"/>
    <property type="evidence" value="ECO:0007669"/>
    <property type="project" value="TreeGrafter"/>
</dbReference>
<dbReference type="InterPro" id="IPR036236">
    <property type="entry name" value="Znf_C2H2_sf"/>
</dbReference>
<dbReference type="PROSITE" id="PS00028">
    <property type="entry name" value="ZINC_FINGER_C2H2_1"/>
    <property type="match status" value="1"/>
</dbReference>
<keyword evidence="10" id="KW-1185">Reference proteome</keyword>
<evidence type="ECO:0000256" key="6">
    <source>
        <dbReference type="PROSITE-ProRule" id="PRU00042"/>
    </source>
</evidence>
<evidence type="ECO:0000256" key="2">
    <source>
        <dbReference type="ARBA" id="ARBA00022723"/>
    </source>
</evidence>
<feature type="domain" description="C2H2-type" evidence="8">
    <location>
        <begin position="395"/>
        <end position="422"/>
    </location>
</feature>
<dbReference type="PROSITE" id="PS50157">
    <property type="entry name" value="ZINC_FINGER_C2H2_2"/>
    <property type="match status" value="1"/>
</dbReference>
<reference evidence="9" key="1">
    <citation type="submission" date="2022-03" db="EMBL/GenBank/DDBJ databases">
        <authorList>
            <person name="Legras J.-L."/>
            <person name="Devillers H."/>
            <person name="Grondin C."/>
        </authorList>
    </citation>
    <scope>NUCLEOTIDE SEQUENCE</scope>
    <source>
        <strain evidence="9">CLIB 1423</strain>
    </source>
</reference>
<comment type="subcellular location">
    <subcellularLocation>
        <location evidence="1">Nucleus</location>
    </subcellularLocation>
</comment>
<dbReference type="GO" id="GO:0005634">
    <property type="term" value="C:nucleus"/>
    <property type="evidence" value="ECO:0007669"/>
    <property type="project" value="UniProtKB-SubCell"/>
</dbReference>